<dbReference type="InParanoid" id="A0A2R5GW09"/>
<evidence type="ECO:0000313" key="2">
    <source>
        <dbReference type="EMBL" id="GBG32853.1"/>
    </source>
</evidence>
<feature type="signal peptide" evidence="1">
    <location>
        <begin position="1"/>
        <end position="29"/>
    </location>
</feature>
<sequence length="165" mass="17574">MTAVVRKLMARVLAVGLAVLAMLVAGATAWSEAGMQTLLADPNARELWRIANEVPVSQSCQAGCFRKKKSVAYNGFTAEQVAHVMQSFASACASAASAEALHECVASSYASEFGRDVSALMVTKSSSSAVASVEGGLWLEYFAGDPCQRYQVTLFDRKFDTTTDT</sequence>
<dbReference type="Proteomes" id="UP000241890">
    <property type="component" value="Unassembled WGS sequence"/>
</dbReference>
<organism evidence="2 3">
    <name type="scientific">Hondaea fermentalgiana</name>
    <dbReference type="NCBI Taxonomy" id="2315210"/>
    <lineage>
        <taxon>Eukaryota</taxon>
        <taxon>Sar</taxon>
        <taxon>Stramenopiles</taxon>
        <taxon>Bigyra</taxon>
        <taxon>Labyrinthulomycetes</taxon>
        <taxon>Thraustochytrida</taxon>
        <taxon>Thraustochytriidae</taxon>
        <taxon>Hondaea</taxon>
    </lineage>
</organism>
<dbReference type="EMBL" id="BEYU01000133">
    <property type="protein sequence ID" value="GBG32853.1"/>
    <property type="molecule type" value="Genomic_DNA"/>
</dbReference>
<proteinExistence type="predicted"/>
<accession>A0A2R5GW09</accession>
<gene>
    <name evidence="2" type="ORF">FCC1311_090782</name>
</gene>
<protein>
    <submittedName>
        <fullName evidence="2">Uncharacterized protein</fullName>
    </submittedName>
</protein>
<reference evidence="2 3" key="1">
    <citation type="submission" date="2017-12" db="EMBL/GenBank/DDBJ databases">
        <title>Sequencing, de novo assembly and annotation of complete genome of a new Thraustochytrid species, strain FCC1311.</title>
        <authorList>
            <person name="Sedici K."/>
            <person name="Godart F."/>
            <person name="Aiese Cigliano R."/>
            <person name="Sanseverino W."/>
            <person name="Barakat M."/>
            <person name="Ortet P."/>
            <person name="Marechal E."/>
            <person name="Cagnac O."/>
            <person name="Amato A."/>
        </authorList>
    </citation>
    <scope>NUCLEOTIDE SEQUENCE [LARGE SCALE GENOMIC DNA]</scope>
</reference>
<name>A0A2R5GW09_9STRA</name>
<feature type="chain" id="PRO_5015358192" evidence="1">
    <location>
        <begin position="30"/>
        <end position="165"/>
    </location>
</feature>
<comment type="caution">
    <text evidence="2">The sequence shown here is derived from an EMBL/GenBank/DDBJ whole genome shotgun (WGS) entry which is preliminary data.</text>
</comment>
<keyword evidence="3" id="KW-1185">Reference proteome</keyword>
<evidence type="ECO:0000313" key="3">
    <source>
        <dbReference type="Proteomes" id="UP000241890"/>
    </source>
</evidence>
<evidence type="ECO:0000256" key="1">
    <source>
        <dbReference type="SAM" id="SignalP"/>
    </source>
</evidence>
<keyword evidence="1" id="KW-0732">Signal</keyword>
<dbReference type="AlphaFoldDB" id="A0A2R5GW09"/>